<keyword evidence="1" id="KW-1133">Transmembrane helix</keyword>
<evidence type="ECO:0000259" key="2">
    <source>
        <dbReference type="PROSITE" id="PS50125"/>
    </source>
</evidence>
<feature type="transmembrane region" description="Helical" evidence="1">
    <location>
        <begin position="396"/>
        <end position="421"/>
    </location>
</feature>
<dbReference type="InterPro" id="IPR007890">
    <property type="entry name" value="CHASE2"/>
</dbReference>
<evidence type="ECO:0000313" key="3">
    <source>
        <dbReference type="EMBL" id="SFV58338.1"/>
    </source>
</evidence>
<dbReference type="InterPro" id="IPR050697">
    <property type="entry name" value="Adenylyl/Guanylyl_Cyclase_3/4"/>
</dbReference>
<dbReference type="AlphaFoldDB" id="A0A1W1BXL2"/>
<dbReference type="GO" id="GO:0004016">
    <property type="term" value="F:adenylate cyclase activity"/>
    <property type="evidence" value="ECO:0007669"/>
    <property type="project" value="UniProtKB-EC"/>
</dbReference>
<dbReference type="Pfam" id="PF05226">
    <property type="entry name" value="CHASE2"/>
    <property type="match status" value="1"/>
</dbReference>
<reference evidence="3" key="1">
    <citation type="submission" date="2016-10" db="EMBL/GenBank/DDBJ databases">
        <authorList>
            <person name="de Groot N.N."/>
        </authorList>
    </citation>
    <scope>NUCLEOTIDE SEQUENCE</scope>
</reference>
<keyword evidence="1" id="KW-0812">Transmembrane</keyword>
<dbReference type="EMBL" id="FPHH01000049">
    <property type="protein sequence ID" value="SFV58338.1"/>
    <property type="molecule type" value="Genomic_DNA"/>
</dbReference>
<feature type="transmembrane region" description="Helical" evidence="1">
    <location>
        <begin position="7"/>
        <end position="26"/>
    </location>
</feature>
<dbReference type="PROSITE" id="PS50125">
    <property type="entry name" value="GUANYLATE_CYCLASE_2"/>
    <property type="match status" value="1"/>
</dbReference>
<dbReference type="SMART" id="SM00044">
    <property type="entry name" value="CYCc"/>
    <property type="match status" value="1"/>
</dbReference>
<dbReference type="GO" id="GO:0035556">
    <property type="term" value="P:intracellular signal transduction"/>
    <property type="evidence" value="ECO:0007669"/>
    <property type="project" value="InterPro"/>
</dbReference>
<gene>
    <name evidence="3" type="ORF">MNB_SM-5-162</name>
</gene>
<dbReference type="PANTHER" id="PTHR43081">
    <property type="entry name" value="ADENYLATE CYCLASE, TERMINAL-DIFFERENTIATION SPECIFIC-RELATED"/>
    <property type="match status" value="1"/>
</dbReference>
<dbReference type="InterPro" id="IPR001054">
    <property type="entry name" value="A/G_cyclase"/>
</dbReference>
<proteinExistence type="predicted"/>
<dbReference type="Pfam" id="PF00211">
    <property type="entry name" value="Guanylate_cyc"/>
    <property type="match status" value="1"/>
</dbReference>
<name>A0A1W1BXL2_9ZZZZ</name>
<dbReference type="PANTHER" id="PTHR43081:SF1">
    <property type="entry name" value="ADENYLATE CYCLASE, TERMINAL-DIFFERENTIATION SPECIFIC"/>
    <property type="match status" value="1"/>
</dbReference>
<organism evidence="3">
    <name type="scientific">hydrothermal vent metagenome</name>
    <dbReference type="NCBI Taxonomy" id="652676"/>
    <lineage>
        <taxon>unclassified sequences</taxon>
        <taxon>metagenomes</taxon>
        <taxon>ecological metagenomes</taxon>
    </lineage>
</organism>
<dbReference type="GO" id="GO:0006171">
    <property type="term" value="P:cAMP biosynthetic process"/>
    <property type="evidence" value="ECO:0007669"/>
    <property type="project" value="TreeGrafter"/>
</dbReference>
<protein>
    <submittedName>
        <fullName evidence="3">Adenylate cyclase</fullName>
        <ecNumber evidence="3">4.6.1.1</ecNumber>
    </submittedName>
</protein>
<feature type="domain" description="Guanylate cyclase" evidence="2">
    <location>
        <begin position="462"/>
        <end position="595"/>
    </location>
</feature>
<sequence length="719" mass="81318">MNRYKKILLQFIIFIIVLSGSLFGYLEYPSFFSLFENKLNDVMFLARGEQPVDKNIVIIDIDERSLRKLGQWPWSRDKVATILQNLTKDGAGIIGLDIVFAESDSSSPKFVLKKLGIKNIKAVDYDALLAKSIANSPTIVGYVFAMENDGVKQGAAPKNPAIFIERNKPKKSFLIEPYRAILNIPSIQKAAYSNGYFNTIPDRDGVVRSVPMIMQYNGMLYPSLSLEMIRVALGEGRVYVNYSHEGVESIQIGALKIPTDRFGRMLLNYRGAQHRYKYISAYDIYSNKIDPNEINGKVVLIGTSAAGLLDLRSTPFESVFPGVEVHATAIDNLLNGEFLQTPSWILGADIVDIALSLVIAFSLLLIPSAIASFSLLVLLLFAILFLHYYLMIDKGILLNTLFPLLGVSILFVFGESINYFFEARLKERIKKKFATKVSPAVVEELIARGDENSFDVKEKEITILFSDIRDFTSISERLGSAKALIALLNEYMTPMVDIITKYNGTVDKFIGDAIMAYWNAPLEIKNHPDRALESAIEQILTLQKLNRKFTQENKPNINIGIGINSGVSVVGEMGSYGRSDYTCIGDAVNLASRSEGLCKPYGSRIILTEFTKKLLIKEEYFIRELDRVRVKGKHKPVTIYECMGYKDNSWVVFSEKEHSIYTEALALYRDSKFESALLLFKKLHALQEQKLYKLYIERCEHYIRYRPENFDGVFTFITK</sequence>
<dbReference type="SMART" id="SM01080">
    <property type="entry name" value="CHASE2"/>
    <property type="match status" value="1"/>
</dbReference>
<feature type="transmembrane region" description="Helical" evidence="1">
    <location>
        <begin position="344"/>
        <end position="366"/>
    </location>
</feature>
<accession>A0A1W1BXL2</accession>
<dbReference type="InterPro" id="IPR029787">
    <property type="entry name" value="Nucleotide_cyclase"/>
</dbReference>
<feature type="transmembrane region" description="Helical" evidence="1">
    <location>
        <begin position="373"/>
        <end position="390"/>
    </location>
</feature>
<dbReference type="CDD" id="cd07302">
    <property type="entry name" value="CHD"/>
    <property type="match status" value="1"/>
</dbReference>
<keyword evidence="3" id="KW-0456">Lyase</keyword>
<dbReference type="EC" id="4.6.1.1" evidence="3"/>
<dbReference type="Gene3D" id="3.30.70.1230">
    <property type="entry name" value="Nucleotide cyclase"/>
    <property type="match status" value="1"/>
</dbReference>
<dbReference type="SUPFAM" id="SSF55073">
    <property type="entry name" value="Nucleotide cyclase"/>
    <property type="match status" value="1"/>
</dbReference>
<keyword evidence="1" id="KW-0472">Membrane</keyword>
<evidence type="ECO:0000256" key="1">
    <source>
        <dbReference type="SAM" id="Phobius"/>
    </source>
</evidence>